<comment type="caution">
    <text evidence="1">The sequence shown here is derived from an EMBL/GenBank/DDBJ whole genome shotgun (WGS) entry which is preliminary data.</text>
</comment>
<keyword evidence="2" id="KW-1185">Reference proteome</keyword>
<sequence length="125" mass="14566">MEKVIIVTNNVITMEKMSDKHDIIWVDGSLLDVLYKVRDYIHRNHKLLTHPLMGSIKPNQTPYKSVAISKNPLETLDFESLSFIENSIETAQSLIKSKPHRTYPDSVYDDFRIIDYDLIFNALNR</sequence>
<gene>
    <name evidence="1" type="ORF">ABG79_00186</name>
</gene>
<evidence type="ECO:0000313" key="2">
    <source>
        <dbReference type="Proteomes" id="UP000052015"/>
    </source>
</evidence>
<accession>A0A0R3K3M3</accession>
<reference evidence="1 2" key="1">
    <citation type="submission" date="2015-09" db="EMBL/GenBank/DDBJ databases">
        <title>Draft genome sequence of a Caloramator mitchellensis, a moderate thermophile from the Great Artesian Basin of Australia.</title>
        <authorList>
            <person name="Patel B.K."/>
        </authorList>
    </citation>
    <scope>NUCLEOTIDE SEQUENCE [LARGE SCALE GENOMIC DNA]</scope>
    <source>
        <strain evidence="1 2">VF08</strain>
    </source>
</reference>
<protein>
    <recommendedName>
        <fullName evidence="3">GrdX protein</fullName>
    </recommendedName>
</protein>
<proteinExistence type="predicted"/>
<organism evidence="1 2">
    <name type="scientific">Caloramator mitchellensis</name>
    <dbReference type="NCBI Taxonomy" id="908809"/>
    <lineage>
        <taxon>Bacteria</taxon>
        <taxon>Bacillati</taxon>
        <taxon>Bacillota</taxon>
        <taxon>Clostridia</taxon>
        <taxon>Eubacteriales</taxon>
        <taxon>Clostridiaceae</taxon>
        <taxon>Caloramator</taxon>
    </lineage>
</organism>
<name>A0A0R3K3M3_CALMK</name>
<evidence type="ECO:0008006" key="3">
    <source>
        <dbReference type="Google" id="ProtNLM"/>
    </source>
</evidence>
<dbReference type="EMBL" id="LKHP01000001">
    <property type="protein sequence ID" value="KRQ88020.1"/>
    <property type="molecule type" value="Genomic_DNA"/>
</dbReference>
<dbReference type="NCBIfam" id="NF038093">
    <property type="entry name" value="GrdX"/>
    <property type="match status" value="1"/>
</dbReference>
<dbReference type="STRING" id="908809.ABG79_00186"/>
<dbReference type="InterPro" id="IPR047735">
    <property type="entry name" value="GrdX-like"/>
</dbReference>
<dbReference type="Proteomes" id="UP000052015">
    <property type="component" value="Unassembled WGS sequence"/>
</dbReference>
<dbReference type="RefSeq" id="WP_057976149.1">
    <property type="nucleotide sequence ID" value="NZ_LKHP01000001.1"/>
</dbReference>
<dbReference type="AlphaFoldDB" id="A0A0R3K3M3"/>
<evidence type="ECO:0000313" key="1">
    <source>
        <dbReference type="EMBL" id="KRQ88020.1"/>
    </source>
</evidence>
<dbReference type="OrthoDB" id="9815289at2"/>